<feature type="domain" description="SHSP" evidence="4">
    <location>
        <begin position="31"/>
        <end position="128"/>
    </location>
</feature>
<dbReference type="GO" id="GO:0005634">
    <property type="term" value="C:nucleus"/>
    <property type="evidence" value="ECO:0007669"/>
    <property type="project" value="TreeGrafter"/>
</dbReference>
<dbReference type="InterPro" id="IPR001436">
    <property type="entry name" value="Alpha-crystallin/sHSP_animal"/>
</dbReference>
<dbReference type="CDD" id="cd06526">
    <property type="entry name" value="metazoan_ACD"/>
    <property type="match status" value="1"/>
</dbReference>
<proteinExistence type="inferred from homology"/>
<evidence type="ECO:0000256" key="1">
    <source>
        <dbReference type="ARBA" id="ARBA00023016"/>
    </source>
</evidence>
<dbReference type="PRINTS" id="PR00299">
    <property type="entry name" value="ACRYSTALLIN"/>
</dbReference>
<dbReference type="OMA" id="GDVERSY"/>
<dbReference type="Proteomes" id="UP000887565">
    <property type="component" value="Unplaced"/>
</dbReference>
<accession>A0A915J255</accession>
<organism evidence="5 6">
    <name type="scientific">Romanomermis culicivorax</name>
    <name type="common">Nematode worm</name>
    <dbReference type="NCBI Taxonomy" id="13658"/>
    <lineage>
        <taxon>Eukaryota</taxon>
        <taxon>Metazoa</taxon>
        <taxon>Ecdysozoa</taxon>
        <taxon>Nematoda</taxon>
        <taxon>Enoplea</taxon>
        <taxon>Dorylaimia</taxon>
        <taxon>Mermithida</taxon>
        <taxon>Mermithoidea</taxon>
        <taxon>Mermithidae</taxon>
        <taxon>Romanomermis</taxon>
    </lineage>
</organism>
<dbReference type="AlphaFoldDB" id="A0A915J255"/>
<keyword evidence="1" id="KW-0346">Stress response</keyword>
<evidence type="ECO:0000256" key="2">
    <source>
        <dbReference type="PROSITE-ProRule" id="PRU00285"/>
    </source>
</evidence>
<comment type="similarity">
    <text evidence="2 3">Belongs to the small heat shock protein (HSP20) family.</text>
</comment>
<dbReference type="Pfam" id="PF00011">
    <property type="entry name" value="HSP20"/>
    <property type="match status" value="1"/>
</dbReference>
<dbReference type="PROSITE" id="PS01031">
    <property type="entry name" value="SHSP"/>
    <property type="match status" value="1"/>
</dbReference>
<dbReference type="GO" id="GO:0042026">
    <property type="term" value="P:protein refolding"/>
    <property type="evidence" value="ECO:0007669"/>
    <property type="project" value="TreeGrafter"/>
</dbReference>
<evidence type="ECO:0000313" key="5">
    <source>
        <dbReference type="Proteomes" id="UP000887565"/>
    </source>
</evidence>
<evidence type="ECO:0000256" key="3">
    <source>
        <dbReference type="RuleBase" id="RU003616"/>
    </source>
</evidence>
<dbReference type="PANTHER" id="PTHR45640:SF13">
    <property type="entry name" value="HEAT SHOCK PROTEIN 22-RELATED"/>
    <property type="match status" value="1"/>
</dbReference>
<sequence>MISSIKIEVIKSDQWAIDHQEEITHPGKVWDWPLYEDKKWADVQNTEKIFQVQLIAPYFTASEIEVKILNKEMVIHCEHDEKAETTGSVSRQIHRSYRLPSDLIEDSLSATLKDGILTITAKKGRGRK</sequence>
<dbReference type="Gene3D" id="2.60.40.790">
    <property type="match status" value="1"/>
</dbReference>
<dbReference type="GO" id="GO:0005737">
    <property type="term" value="C:cytoplasm"/>
    <property type="evidence" value="ECO:0007669"/>
    <property type="project" value="TreeGrafter"/>
</dbReference>
<keyword evidence="5" id="KW-1185">Reference proteome</keyword>
<dbReference type="PANTHER" id="PTHR45640">
    <property type="entry name" value="HEAT SHOCK PROTEIN HSP-12.2-RELATED"/>
    <property type="match status" value="1"/>
</dbReference>
<dbReference type="InterPro" id="IPR002068">
    <property type="entry name" value="A-crystallin/Hsp20_dom"/>
</dbReference>
<evidence type="ECO:0000313" key="6">
    <source>
        <dbReference type="WBParaSite" id="nRc.2.0.1.t20480-RA"/>
    </source>
</evidence>
<dbReference type="GO" id="GO:0009408">
    <property type="term" value="P:response to heat"/>
    <property type="evidence" value="ECO:0007669"/>
    <property type="project" value="TreeGrafter"/>
</dbReference>
<name>A0A915J255_ROMCU</name>
<dbReference type="SUPFAM" id="SSF49764">
    <property type="entry name" value="HSP20-like chaperones"/>
    <property type="match status" value="1"/>
</dbReference>
<reference evidence="6" key="1">
    <citation type="submission" date="2022-11" db="UniProtKB">
        <authorList>
            <consortium name="WormBaseParasite"/>
        </authorList>
    </citation>
    <scope>IDENTIFICATION</scope>
</reference>
<evidence type="ECO:0000259" key="4">
    <source>
        <dbReference type="PROSITE" id="PS01031"/>
    </source>
</evidence>
<dbReference type="InterPro" id="IPR008978">
    <property type="entry name" value="HSP20-like_chaperone"/>
</dbReference>
<protein>
    <submittedName>
        <fullName evidence="6">SHSP domain-containing protein</fullName>
    </submittedName>
</protein>
<dbReference type="GO" id="GO:0051082">
    <property type="term" value="F:unfolded protein binding"/>
    <property type="evidence" value="ECO:0007669"/>
    <property type="project" value="TreeGrafter"/>
</dbReference>
<dbReference type="WBParaSite" id="nRc.2.0.1.t20480-RA">
    <property type="protein sequence ID" value="nRc.2.0.1.t20480-RA"/>
    <property type="gene ID" value="nRc.2.0.1.g20480"/>
</dbReference>